<feature type="region of interest" description="Disordered" evidence="2">
    <location>
        <begin position="444"/>
        <end position="539"/>
    </location>
</feature>
<keyword evidence="1" id="KW-0597">Phosphoprotein</keyword>
<dbReference type="GeneID" id="120023097"/>
<feature type="region of interest" description="Disordered" evidence="2">
    <location>
        <begin position="114"/>
        <end position="150"/>
    </location>
</feature>
<sequence length="1391" mass="154827">MPEESHSTLHKGPMGEESPRLYSAVSVSGCHERPDGYSQLCADPSEGEAKRPVSLVSTLSSGSSRDSHSLYGSTTALPSTPPPPSREDIDLELSPAKGAREQPQAQLQGLYQGGTRDQWRSHSQTRSQSNTSNRRAFAPPTPTSPFATEAMAPNPKLSYVDRVVMEIIETERMYVRDLRSIVEDYLAHIIDMDNLPIQPDQVSSLFGNIEDIYEFNSELLQSLDMCENDPVAVARCFVDKSDDFEIYTQYCTNYPNSVGALTDCMRSKTLAKFFSDRQASLKRSLPLGSYLLKPVQRILKYHLLLQEIAKHFDPDEEGYEVVQEAIDTMTGVAWYINDMKRKHEHSVRLQCSTLMLLDSAKDPLHFSVIHFKHPKQPHTVQAKTVEEKRLWAHHIKRLILENHHTIVPQKAKEAILEKDSLNPGSGRYRYSPERLKKAVSCQAEDFPAEGRHGRRRSEPAKQIVRTTKAILKHADSEGALLGDRRSLQPSASVGMLGSSLGKPKAKRPSVQEDLSPSDGEDPRPGSPPLQRGTEQEEEKGEINMDDILMEDDQVADFASSMLAAISCWHYRARALLSARFTTDEEHCEVVDEKRPMGARLDTSAQEISEMATVEAFTDQVYVKEVLPQSSAPKVVVMEESDENPLLYTEPDALPTLLPRQLETSQTPELEKRKEERYKEGEEKESDCSAHQQDEINSSSATNGECSELEEDGAVRTEPSSILPASVLDQASVIAEHFVSSLSRRGSLVVSEELRSLGCPSPQPGSRSSSNPCLSTMLQEKAQTLVNSTPEPPLLLEANTSTPDPRPDHLMEVEHQFTLSKQDRILIHKIRRYYEHAEHQDASFSITRRESLSYIPAGLVRHLSRQLNGKDQAVPGHRRSSPNIRPTFWSAFDLPGIEKEQRTNNTPVLEPQRAADPKPRSQSVNDAPVGDEEEFFRPSSDMVQVWQEIDVNGTFEEPKGSNSTEEIFHPRSHLSRKGGTSRDSPEAEYIEPMRILEESDTGSVSKESPVPLPVIITPDPFSGHESCQNKIPKSWESGGVSSAPIPRIISLCSEVDEDLILQDMEKMKNKVFQLARQYSQRIKNSRPVVRQRNREAEKHLAPKNLPAVYEEKVQKRDWGRANLMLSLNSYEQVVVHELRTPSPAPSLSSGASSQVTSPCPNGPPSPVQTEIFHWPHVQELRSKYTDPRLDPGSSHASPVSRSYSVPERMESCTEGCSTSWSPAGYSSSCNGSTEMNSALTDSLETTSSMAHRGVGSVGKAKPQPPLCRWNSLDHMLGTLPLHELQNLQVPTRSCCVAGQTTLPNENKVIIVERVPGARPVETGGKESVEEEGAKGKGQLKILKNLDYQYCAKGSPLTSGKNTEGSLVKNLRVKFQNLGSTHEHLKTVKTMPI</sequence>
<dbReference type="RefSeq" id="XP_038822996.1">
    <property type="nucleotide sequence ID" value="XM_038967068.1"/>
</dbReference>
<reference evidence="5" key="1">
    <citation type="submission" date="2025-08" db="UniProtKB">
        <authorList>
            <consortium name="RefSeq"/>
        </authorList>
    </citation>
    <scope>IDENTIFICATION</scope>
    <source>
        <tissue evidence="5">White muscle</tissue>
    </source>
</reference>
<dbReference type="FunFam" id="1.20.900.10:FF:000019">
    <property type="entry name" value="Pleckstrin homology domain-containing family G member 1"/>
    <property type="match status" value="1"/>
</dbReference>
<dbReference type="GO" id="GO:0031267">
    <property type="term" value="F:small GTPase binding"/>
    <property type="evidence" value="ECO:0007669"/>
    <property type="project" value="TreeGrafter"/>
</dbReference>
<dbReference type="CDD" id="cd00160">
    <property type="entry name" value="RhoGEF"/>
    <property type="match status" value="1"/>
</dbReference>
<dbReference type="PROSITE" id="PS50010">
    <property type="entry name" value="DH_2"/>
    <property type="match status" value="1"/>
</dbReference>
<feature type="domain" description="DH" evidence="3">
    <location>
        <begin position="159"/>
        <end position="339"/>
    </location>
</feature>
<proteinExistence type="predicted"/>
<feature type="region of interest" description="Disordered" evidence="2">
    <location>
        <begin position="646"/>
        <end position="714"/>
    </location>
</feature>
<dbReference type="PANTHER" id="PTHR45924:SF4">
    <property type="entry name" value="PLECKSTRIN HOMOLOGY DOMAIN-CONTAINING FAMILY G MEMBER 3"/>
    <property type="match status" value="1"/>
</dbReference>
<dbReference type="InterPro" id="IPR035899">
    <property type="entry name" value="DBL_dom_sf"/>
</dbReference>
<evidence type="ECO:0000259" key="3">
    <source>
        <dbReference type="PROSITE" id="PS50010"/>
    </source>
</evidence>
<evidence type="ECO:0000256" key="2">
    <source>
        <dbReference type="SAM" id="MobiDB-lite"/>
    </source>
</evidence>
<feature type="compositionally biased region" description="Basic and acidic residues" evidence="2">
    <location>
        <begin position="448"/>
        <end position="459"/>
    </location>
</feature>
<organism evidence="4 5">
    <name type="scientific">Salvelinus namaycush</name>
    <name type="common">Lake trout</name>
    <name type="synonym">Salmo namaycush</name>
    <dbReference type="NCBI Taxonomy" id="8040"/>
    <lineage>
        <taxon>Eukaryota</taxon>
        <taxon>Metazoa</taxon>
        <taxon>Chordata</taxon>
        <taxon>Craniata</taxon>
        <taxon>Vertebrata</taxon>
        <taxon>Euteleostomi</taxon>
        <taxon>Actinopterygii</taxon>
        <taxon>Neopterygii</taxon>
        <taxon>Teleostei</taxon>
        <taxon>Protacanthopterygii</taxon>
        <taxon>Salmoniformes</taxon>
        <taxon>Salmonidae</taxon>
        <taxon>Salmoninae</taxon>
        <taxon>Salvelinus</taxon>
    </lineage>
</organism>
<feature type="compositionally biased region" description="Basic and acidic residues" evidence="2">
    <location>
        <begin position="472"/>
        <end position="486"/>
    </location>
</feature>
<dbReference type="Gene3D" id="1.20.900.10">
    <property type="entry name" value="Dbl homology (DH) domain"/>
    <property type="match status" value="1"/>
</dbReference>
<evidence type="ECO:0000313" key="5">
    <source>
        <dbReference type="RefSeq" id="XP_038822996.1"/>
    </source>
</evidence>
<feature type="compositionally biased region" description="Basic and acidic residues" evidence="2">
    <location>
        <begin position="668"/>
        <end position="693"/>
    </location>
</feature>
<feature type="region of interest" description="Disordered" evidence="2">
    <location>
        <begin position="1139"/>
        <end position="1168"/>
    </location>
</feature>
<feature type="compositionally biased region" description="Low complexity" evidence="2">
    <location>
        <begin position="54"/>
        <end position="78"/>
    </location>
</feature>
<dbReference type="Proteomes" id="UP000808372">
    <property type="component" value="Chromosome 28"/>
</dbReference>
<feature type="compositionally biased region" description="Polar residues" evidence="2">
    <location>
        <begin position="121"/>
        <end position="134"/>
    </location>
</feature>
<dbReference type="InterPro" id="IPR011993">
    <property type="entry name" value="PH-like_dom_sf"/>
</dbReference>
<feature type="region of interest" description="Disordered" evidence="2">
    <location>
        <begin position="867"/>
        <end position="886"/>
    </location>
</feature>
<dbReference type="PANTHER" id="PTHR45924">
    <property type="entry name" value="FI17866P1"/>
    <property type="match status" value="1"/>
</dbReference>
<feature type="region of interest" description="Disordered" evidence="2">
    <location>
        <begin position="1"/>
        <end position="90"/>
    </location>
</feature>
<dbReference type="GO" id="GO:0005085">
    <property type="term" value="F:guanyl-nucleotide exchange factor activity"/>
    <property type="evidence" value="ECO:0007669"/>
    <property type="project" value="InterPro"/>
</dbReference>
<evidence type="ECO:0000256" key="1">
    <source>
        <dbReference type="ARBA" id="ARBA00022553"/>
    </source>
</evidence>
<dbReference type="SMART" id="SM00325">
    <property type="entry name" value="RhoGEF"/>
    <property type="match status" value="1"/>
</dbReference>
<evidence type="ECO:0000313" key="4">
    <source>
        <dbReference type="Proteomes" id="UP000808372"/>
    </source>
</evidence>
<feature type="region of interest" description="Disordered" evidence="2">
    <location>
        <begin position="892"/>
        <end position="987"/>
    </location>
</feature>
<feature type="compositionally biased region" description="Polar residues" evidence="2">
    <location>
        <begin position="694"/>
        <end position="704"/>
    </location>
</feature>
<dbReference type="GO" id="GO:2000114">
    <property type="term" value="P:regulation of establishment of cell polarity"/>
    <property type="evidence" value="ECO:0007669"/>
    <property type="project" value="TreeGrafter"/>
</dbReference>
<dbReference type="Pfam" id="PF00621">
    <property type="entry name" value="RhoGEF"/>
    <property type="match status" value="1"/>
</dbReference>
<dbReference type="Gene3D" id="2.30.29.30">
    <property type="entry name" value="Pleckstrin-homology domain (PH domain)/Phosphotyrosine-binding domain (PTB)"/>
    <property type="match status" value="1"/>
</dbReference>
<name>A0A8U0PEG9_SALNM</name>
<keyword evidence="4" id="KW-1185">Reference proteome</keyword>
<accession>A0A8U0PEG9</accession>
<feature type="compositionally biased region" description="Basic and acidic residues" evidence="2">
    <location>
        <begin position="1"/>
        <end position="19"/>
    </location>
</feature>
<dbReference type="SUPFAM" id="SSF50729">
    <property type="entry name" value="PH domain-like"/>
    <property type="match status" value="1"/>
</dbReference>
<dbReference type="InterPro" id="IPR000219">
    <property type="entry name" value="DH_dom"/>
</dbReference>
<dbReference type="SUPFAM" id="SSF48065">
    <property type="entry name" value="DBL homology domain (DH-domain)"/>
    <property type="match status" value="1"/>
</dbReference>
<gene>
    <name evidence="5" type="primary">LOC120023097</name>
</gene>
<dbReference type="GO" id="GO:0005829">
    <property type="term" value="C:cytosol"/>
    <property type="evidence" value="ECO:0007669"/>
    <property type="project" value="UniProtKB-ARBA"/>
</dbReference>
<protein>
    <submittedName>
        <fullName evidence="5">Pleckstrin homology domain-containing family G member 3-like isoform X4</fullName>
    </submittedName>
</protein>